<comment type="caution">
    <text evidence="11">The sequence shown here is derived from an EMBL/GenBank/DDBJ whole genome shotgun (WGS) entry which is preliminary data.</text>
</comment>
<dbReference type="EMBL" id="JARK01001426">
    <property type="protein sequence ID" value="EYC04058.1"/>
    <property type="molecule type" value="Genomic_DNA"/>
</dbReference>
<accession>A0A016TNP5</accession>
<keyword evidence="5 8" id="KW-0804">Transcription</keyword>
<dbReference type="InterPro" id="IPR019312">
    <property type="entry name" value="CNOT11"/>
</dbReference>
<evidence type="ECO:0000313" key="12">
    <source>
        <dbReference type="Proteomes" id="UP000024635"/>
    </source>
</evidence>
<evidence type="ECO:0000256" key="7">
    <source>
        <dbReference type="ARBA" id="ARBA00023242"/>
    </source>
</evidence>
<keyword evidence="12" id="KW-1185">Reference proteome</keyword>
<dbReference type="OrthoDB" id="364513at2759"/>
<dbReference type="GO" id="GO:0000439">
    <property type="term" value="C:transcription factor TFIIH core complex"/>
    <property type="evidence" value="ECO:0007669"/>
    <property type="project" value="InterPro"/>
</dbReference>
<dbReference type="InterPro" id="IPR040662">
    <property type="entry name" value="Tfb2_C"/>
</dbReference>
<dbReference type="Pfam" id="PF18307">
    <property type="entry name" value="Tfb2_C"/>
    <property type="match status" value="1"/>
</dbReference>
<evidence type="ECO:0000256" key="4">
    <source>
        <dbReference type="ARBA" id="ARBA00023015"/>
    </source>
</evidence>
<feature type="region of interest" description="Disordered" evidence="9">
    <location>
        <begin position="313"/>
        <end position="336"/>
    </location>
</feature>
<gene>
    <name evidence="11" type="primary">Acey_s0090.g2390</name>
    <name evidence="11" type="synonym">Acey-Y73F8A.24</name>
    <name evidence="11" type="ORF">Y032_0090g2390</name>
</gene>
<sequence>MYSPGCFEHFVKGPAGACVAISSPSSLSIGAYMSGKKKTQKKKGRAKDVGGDDFDDLVENANDDGCGLSRKYATDIIRLIKCHSKPLNKVAAEFIEIFKERCSLVVGMALLAIYDDLAPTDDIASKIVTVYLIYRVRDIEVALRRRNPGGIEDILGHPFMSFFLNLVESKVVEDICVSYPLPIGIERSIVLRILNGKTSEFANMSAIDLLAGGAMNDSNLGFTEAEQYYSKQTARWPEHLDMVTIPAILPFPDPEDNSLHDLTQDALLMSLMRRISCEPLKQLPFKTTPLMPPLYPIQPIELGCDDIEELRNRVSDSQPAPGTSKEKTPLHTDNPAMNTLVTAVPSQELTEEQMAEFTRRLLDGKSLTQSETKQMLKSLERADANNKFVNQFVQMSDADLSRLIDLNVKIAIEVIDLCVSADRALANRIMRIVQGMDVTVQCMEVVTRLYQYRPELPRDPLNDYVRYCVRYCLDATPSSNLNRVVRLVAITLKNLLKSGSISASELSLELREFGVRFCQHPDTTFLFNTDVRSKRIRTRFLLRTRSSAAFHTWPMAVIGTLSSSGNLFLDYVCTLSAEDRSFLYAQPACALFVFRMLPSVSQQVVIKMIWNSNVSASMSHDTSKIELESSQKLLLKLGLVTSGDRLHPSFRQSYLRAIMLGTQKCSKINPVEVDAKRRQNEKELGKKAGERWECILRYLALPSDKNMNSVSSTTRELFSAAGFTSDNDGSADLEITSAGFQFLLLSPVQQLWTYMIEYLKLETSKGRDIRPIIDLLIRVILCVVIGGDLSNTAFEINSDWTEEQTTLVMHMRELGLIFIRKRKDGVFFLTPLLLNLCTGASDDENAGYIRRMDERRSGNIIVETNFRLYAYTSSSLQLAILSTFTEMTYRFNDMSVGILTRESVRRALQVGITASQIISFLRANAHKQCLATGGPLNCLPVTVADQIRLWEDERKRLTFTEATLYSAFEGEPEFIGVRDFSLREGILLWADSDKKLVIVSDEGHEKVRAWWKANKASM</sequence>
<evidence type="ECO:0000259" key="10">
    <source>
        <dbReference type="Pfam" id="PF18307"/>
    </source>
</evidence>
<dbReference type="PANTHER" id="PTHR13152:SF0">
    <property type="entry name" value="GENERAL TRANSCRIPTION FACTOR IIH SUBUNIT 4"/>
    <property type="match status" value="1"/>
</dbReference>
<keyword evidence="4 8" id="KW-0805">Transcription regulation</keyword>
<reference evidence="12" key="1">
    <citation type="journal article" date="2015" name="Nat. Genet.">
        <title>The genome and transcriptome of the zoonotic hookworm Ancylostoma ceylanicum identify infection-specific gene families.</title>
        <authorList>
            <person name="Schwarz E.M."/>
            <person name="Hu Y."/>
            <person name="Antoshechkin I."/>
            <person name="Miller M.M."/>
            <person name="Sternberg P.W."/>
            <person name="Aroian R.V."/>
        </authorList>
    </citation>
    <scope>NUCLEOTIDE SEQUENCE</scope>
    <source>
        <strain evidence="12">HY135</strain>
    </source>
</reference>
<proteinExistence type="inferred from homology"/>
<dbReference type="GO" id="GO:0006289">
    <property type="term" value="P:nucleotide-excision repair"/>
    <property type="evidence" value="ECO:0007669"/>
    <property type="project" value="InterPro"/>
</dbReference>
<comment type="function">
    <text evidence="8">Component of the general transcription and DNA repair factor IIH (TFIIH) core complex which is involved in general and transcription-coupled nucleotide excision repair (NER) of damaged DNA.</text>
</comment>
<dbReference type="Proteomes" id="UP000024635">
    <property type="component" value="Unassembled WGS sequence"/>
</dbReference>
<keyword evidence="3 8" id="KW-0227">DNA damage</keyword>
<dbReference type="STRING" id="53326.A0A016TNP5"/>
<evidence type="ECO:0000313" key="11">
    <source>
        <dbReference type="EMBL" id="EYC04058.1"/>
    </source>
</evidence>
<evidence type="ECO:0000256" key="9">
    <source>
        <dbReference type="SAM" id="MobiDB-lite"/>
    </source>
</evidence>
<dbReference type="GO" id="GO:0003690">
    <property type="term" value="F:double-stranded DNA binding"/>
    <property type="evidence" value="ECO:0007669"/>
    <property type="project" value="TreeGrafter"/>
</dbReference>
<keyword evidence="7 8" id="KW-0539">Nucleus</keyword>
<dbReference type="PANTHER" id="PTHR13152">
    <property type="entry name" value="TFIIH, POLYPEPTIDE 4"/>
    <property type="match status" value="1"/>
</dbReference>
<organism evidence="11 12">
    <name type="scientific">Ancylostoma ceylanicum</name>
    <dbReference type="NCBI Taxonomy" id="53326"/>
    <lineage>
        <taxon>Eukaryota</taxon>
        <taxon>Metazoa</taxon>
        <taxon>Ecdysozoa</taxon>
        <taxon>Nematoda</taxon>
        <taxon>Chromadorea</taxon>
        <taxon>Rhabditida</taxon>
        <taxon>Rhabditina</taxon>
        <taxon>Rhabditomorpha</taxon>
        <taxon>Strongyloidea</taxon>
        <taxon>Ancylostomatidae</taxon>
        <taxon>Ancylostomatinae</taxon>
        <taxon>Ancylostoma</taxon>
    </lineage>
</organism>
<evidence type="ECO:0000256" key="2">
    <source>
        <dbReference type="ARBA" id="ARBA00007132"/>
    </source>
</evidence>
<dbReference type="Gene3D" id="3.30.70.2610">
    <property type="match status" value="1"/>
</dbReference>
<dbReference type="GO" id="GO:0001671">
    <property type="term" value="F:ATPase activator activity"/>
    <property type="evidence" value="ECO:0007669"/>
    <property type="project" value="InterPro"/>
</dbReference>
<evidence type="ECO:0000256" key="3">
    <source>
        <dbReference type="ARBA" id="ARBA00022763"/>
    </source>
</evidence>
<dbReference type="GO" id="GO:0005675">
    <property type="term" value="C:transcription factor TFIIH holo complex"/>
    <property type="evidence" value="ECO:0007669"/>
    <property type="project" value="TreeGrafter"/>
</dbReference>
<evidence type="ECO:0000256" key="5">
    <source>
        <dbReference type="ARBA" id="ARBA00023163"/>
    </source>
</evidence>
<feature type="domain" description="Transcription factor Tfb2 C-terminal" evidence="10">
    <location>
        <begin position="945"/>
        <end position="1012"/>
    </location>
</feature>
<dbReference type="Pfam" id="PF03849">
    <property type="entry name" value="Tfb2"/>
    <property type="match status" value="1"/>
</dbReference>
<evidence type="ECO:0000256" key="6">
    <source>
        <dbReference type="ARBA" id="ARBA00023204"/>
    </source>
</evidence>
<dbReference type="GO" id="GO:0030014">
    <property type="term" value="C:CCR4-NOT complex"/>
    <property type="evidence" value="ECO:0007669"/>
    <property type="project" value="InterPro"/>
</dbReference>
<dbReference type="InterPro" id="IPR004598">
    <property type="entry name" value="TFIIH_p52/Tfb2"/>
</dbReference>
<comment type="subcellular location">
    <subcellularLocation>
        <location evidence="1 8">Nucleus</location>
    </subcellularLocation>
</comment>
<protein>
    <recommendedName>
        <fullName evidence="8">General transcription factor IIH subunit 4</fullName>
    </recommendedName>
</protein>
<dbReference type="Pfam" id="PF10155">
    <property type="entry name" value="CNOT11"/>
    <property type="match status" value="1"/>
</dbReference>
<evidence type="ECO:0000256" key="8">
    <source>
        <dbReference type="RuleBase" id="RU364024"/>
    </source>
</evidence>
<evidence type="ECO:0000256" key="1">
    <source>
        <dbReference type="ARBA" id="ARBA00004123"/>
    </source>
</evidence>
<keyword evidence="6 8" id="KW-0234">DNA repair</keyword>
<dbReference type="AlphaFoldDB" id="A0A016TNP5"/>
<name>A0A016TNP5_9BILA</name>
<comment type="similarity">
    <text evidence="2 8">Belongs to the TFB2 family.</text>
</comment>